<gene>
    <name evidence="2" type="ORF">ACFQ33_17575</name>
</gene>
<feature type="transmembrane region" description="Helical" evidence="1">
    <location>
        <begin position="27"/>
        <end position="45"/>
    </location>
</feature>
<proteinExistence type="predicted"/>
<dbReference type="Proteomes" id="UP001597173">
    <property type="component" value="Unassembled WGS sequence"/>
</dbReference>
<name>A0ABW3Z0I8_MYCRA</name>
<evidence type="ECO:0000313" key="2">
    <source>
        <dbReference type="EMBL" id="MFD1329702.1"/>
    </source>
</evidence>
<sequence>MTNLQATTVEDVGDTEDNAMRLFRTTALYALATIVLALAISLPFATDYVGPDNDDVMRLVQVRDLLAGQNWFDMTQYRLGLEGGTLMHWSRLIDLPIANLIEIFGLFLSPERAEAAALTAWPLLLIAPVLCGIGLAGWRLGGRATMHAALVLATIFVMSMGRFQPGAIDHHNVQLVLLAMIAAMLVDPRHSARSYAIAGLLCALAIAIGAETTPLVAVVCIVVALRWAWHGEIYRPAAAAFGMSFAATATIAFFVTVPPALYRQVTCDNLSYGYYALATYGGAALFLVASLASGWSGRARLAALAIAGGVLAGAAILIAPNCLRNPLADLDPMLITFWLSSVTEAQSIFGQWHYKPERLGAFYLPGLIAIVVCVFRTIRHDRMEAHLTLLALLVTSLAISLVQVRGNVFTNLLAMPPLALAITDLRNRANADTKNLRLGLGFAALTLASVSTVWAIAGFLVTTVTGQGLPGGAASMAAISESDCESRRSMAVLATEPVGVVAAASDLGAEILRYTPHRALSAPYHRNQGGMLTELHIGLSAPKQAEAFLRGAGVTLLAFCPSNGQVRSLARAEPEGLYARLAAGDVPPYLQQVQNAGSQLQIYRVLPEAGDTNRQETGG</sequence>
<feature type="transmembrane region" description="Helical" evidence="1">
    <location>
        <begin position="115"/>
        <end position="138"/>
    </location>
</feature>
<keyword evidence="3" id="KW-1185">Reference proteome</keyword>
<feature type="transmembrane region" description="Helical" evidence="1">
    <location>
        <begin position="274"/>
        <end position="295"/>
    </location>
</feature>
<reference evidence="3" key="1">
    <citation type="journal article" date="2019" name="Int. J. Syst. Evol. Microbiol.">
        <title>The Global Catalogue of Microorganisms (GCM) 10K type strain sequencing project: providing services to taxonomists for standard genome sequencing and annotation.</title>
        <authorList>
            <consortium name="The Broad Institute Genomics Platform"/>
            <consortium name="The Broad Institute Genome Sequencing Center for Infectious Disease"/>
            <person name="Wu L."/>
            <person name="Ma J."/>
        </authorList>
    </citation>
    <scope>NUCLEOTIDE SEQUENCE [LARGE SCALE GENOMIC DNA]</scope>
    <source>
        <strain evidence="3">CCUG 55609</strain>
    </source>
</reference>
<feature type="transmembrane region" description="Helical" evidence="1">
    <location>
        <begin position="145"/>
        <end position="164"/>
    </location>
</feature>
<feature type="transmembrane region" description="Helical" evidence="1">
    <location>
        <begin position="438"/>
        <end position="461"/>
    </location>
</feature>
<feature type="transmembrane region" description="Helical" evidence="1">
    <location>
        <begin position="408"/>
        <end position="426"/>
    </location>
</feature>
<feature type="transmembrane region" description="Helical" evidence="1">
    <location>
        <begin position="198"/>
        <end position="225"/>
    </location>
</feature>
<keyword evidence="1" id="KW-1133">Transmembrane helix</keyword>
<evidence type="ECO:0000256" key="1">
    <source>
        <dbReference type="SAM" id="Phobius"/>
    </source>
</evidence>
<feature type="transmembrane region" description="Helical" evidence="1">
    <location>
        <begin position="301"/>
        <end position="323"/>
    </location>
</feature>
<feature type="transmembrane region" description="Helical" evidence="1">
    <location>
        <begin position="360"/>
        <end position="378"/>
    </location>
</feature>
<feature type="transmembrane region" description="Helical" evidence="1">
    <location>
        <begin position="385"/>
        <end position="402"/>
    </location>
</feature>
<dbReference type="EMBL" id="JBHTNF010000013">
    <property type="protein sequence ID" value="MFD1329702.1"/>
    <property type="molecule type" value="Genomic_DNA"/>
</dbReference>
<dbReference type="RefSeq" id="WP_374840936.1">
    <property type="nucleotide sequence ID" value="NZ_JBHEEW010000017.1"/>
</dbReference>
<evidence type="ECO:0000313" key="3">
    <source>
        <dbReference type="Proteomes" id="UP001597173"/>
    </source>
</evidence>
<evidence type="ECO:0008006" key="4">
    <source>
        <dbReference type="Google" id="ProtNLM"/>
    </source>
</evidence>
<protein>
    <recommendedName>
        <fullName evidence="4">GtrA family protein</fullName>
    </recommendedName>
</protein>
<keyword evidence="1" id="KW-0472">Membrane</keyword>
<organism evidence="2 3">
    <name type="scientific">Mycoplana ramosa</name>
    <name type="common">Mycoplana bullata</name>
    <dbReference type="NCBI Taxonomy" id="40837"/>
    <lineage>
        <taxon>Bacteria</taxon>
        <taxon>Pseudomonadati</taxon>
        <taxon>Pseudomonadota</taxon>
        <taxon>Alphaproteobacteria</taxon>
        <taxon>Hyphomicrobiales</taxon>
        <taxon>Rhizobiaceae</taxon>
        <taxon>Mycoplana</taxon>
    </lineage>
</organism>
<keyword evidence="1" id="KW-0812">Transmembrane</keyword>
<feature type="transmembrane region" description="Helical" evidence="1">
    <location>
        <begin position="237"/>
        <end position="262"/>
    </location>
</feature>
<comment type="caution">
    <text evidence="2">The sequence shown here is derived from an EMBL/GenBank/DDBJ whole genome shotgun (WGS) entry which is preliminary data.</text>
</comment>
<accession>A0ABW3Z0I8</accession>